<accession>A0A4R6IET8</accession>
<evidence type="ECO:0008006" key="3">
    <source>
        <dbReference type="Google" id="ProtNLM"/>
    </source>
</evidence>
<sequence>MLLTILTHGQTNIKQSELQGFSIGKRMEKHEPQNVRYKDGKPLSAGSYVVLMDQEGRNAQGMKVSFQVNNTGKIDGEMNFDLPDKTFEIRGLYKNDTLVRVDKKINGMLVESNYFDGDVFYEKEFEDNGDFKSESRSRNGKTFYSKRMNLSGWDIQDEIKGTRTFYYGKTDRIQSRSYGKNLGKGITAMEEKFDEKGMLINKEINYADGRKKTINRDGSYELLTPSNSGDKISEYSSKGKLLKTYNAVYPTMSVQ</sequence>
<dbReference type="AlphaFoldDB" id="A0A4R6IET8"/>
<protein>
    <recommendedName>
        <fullName evidence="3">Antitoxin component YwqK of YwqJK toxin-antitoxin module</fullName>
    </recommendedName>
</protein>
<dbReference type="Proteomes" id="UP000295499">
    <property type="component" value="Unassembled WGS sequence"/>
</dbReference>
<evidence type="ECO:0000313" key="2">
    <source>
        <dbReference type="Proteomes" id="UP000295499"/>
    </source>
</evidence>
<dbReference type="EMBL" id="SNWM01000005">
    <property type="protein sequence ID" value="TDO20221.1"/>
    <property type="molecule type" value="Genomic_DNA"/>
</dbReference>
<organism evidence="1 2">
    <name type="scientific">Pedobacter duraquae</name>
    <dbReference type="NCBI Taxonomy" id="425511"/>
    <lineage>
        <taxon>Bacteria</taxon>
        <taxon>Pseudomonadati</taxon>
        <taxon>Bacteroidota</taxon>
        <taxon>Sphingobacteriia</taxon>
        <taxon>Sphingobacteriales</taxon>
        <taxon>Sphingobacteriaceae</taxon>
        <taxon>Pedobacter</taxon>
    </lineage>
</organism>
<proteinExistence type="predicted"/>
<name>A0A4R6IET8_9SPHI</name>
<comment type="caution">
    <text evidence="1">The sequence shown here is derived from an EMBL/GenBank/DDBJ whole genome shotgun (WGS) entry which is preliminary data.</text>
</comment>
<evidence type="ECO:0000313" key="1">
    <source>
        <dbReference type="EMBL" id="TDO20221.1"/>
    </source>
</evidence>
<keyword evidence="2" id="KW-1185">Reference proteome</keyword>
<reference evidence="1 2" key="1">
    <citation type="submission" date="2019-03" db="EMBL/GenBank/DDBJ databases">
        <title>Genomic Encyclopedia of Archaeal and Bacterial Type Strains, Phase II (KMG-II): from individual species to whole genera.</title>
        <authorList>
            <person name="Goeker M."/>
        </authorList>
    </citation>
    <scope>NUCLEOTIDE SEQUENCE [LARGE SCALE GENOMIC DNA]</scope>
    <source>
        <strain evidence="1 2">DSM 19034</strain>
    </source>
</reference>
<gene>
    <name evidence="1" type="ORF">CLV32_3981</name>
</gene>